<dbReference type="AlphaFoldDB" id="A0A0E9WSC1"/>
<reference evidence="1" key="2">
    <citation type="journal article" date="2015" name="Fish Shellfish Immunol.">
        <title>Early steps in the European eel (Anguilla anguilla)-Vibrio vulnificus interaction in the gills: Role of the RtxA13 toxin.</title>
        <authorList>
            <person name="Callol A."/>
            <person name="Pajuelo D."/>
            <person name="Ebbesson L."/>
            <person name="Teles M."/>
            <person name="MacKenzie S."/>
            <person name="Amaro C."/>
        </authorList>
    </citation>
    <scope>NUCLEOTIDE SEQUENCE</scope>
</reference>
<name>A0A0E9WSC1_ANGAN</name>
<dbReference type="EMBL" id="GBXM01015263">
    <property type="protein sequence ID" value="JAH93314.1"/>
    <property type="molecule type" value="Transcribed_RNA"/>
</dbReference>
<protein>
    <submittedName>
        <fullName evidence="1">Uncharacterized protein</fullName>
    </submittedName>
</protein>
<sequence>MNSQKDRFIHQCLSMFTNLKSMTRHGVDEWRFAGRHSVDEWWFVGGHSVDEWWFVGGQCG</sequence>
<reference evidence="1" key="1">
    <citation type="submission" date="2014-11" db="EMBL/GenBank/DDBJ databases">
        <authorList>
            <person name="Amaro Gonzalez C."/>
        </authorList>
    </citation>
    <scope>NUCLEOTIDE SEQUENCE</scope>
</reference>
<organism evidence="1">
    <name type="scientific">Anguilla anguilla</name>
    <name type="common">European freshwater eel</name>
    <name type="synonym">Muraena anguilla</name>
    <dbReference type="NCBI Taxonomy" id="7936"/>
    <lineage>
        <taxon>Eukaryota</taxon>
        <taxon>Metazoa</taxon>
        <taxon>Chordata</taxon>
        <taxon>Craniata</taxon>
        <taxon>Vertebrata</taxon>
        <taxon>Euteleostomi</taxon>
        <taxon>Actinopterygii</taxon>
        <taxon>Neopterygii</taxon>
        <taxon>Teleostei</taxon>
        <taxon>Anguilliformes</taxon>
        <taxon>Anguillidae</taxon>
        <taxon>Anguilla</taxon>
    </lineage>
</organism>
<accession>A0A0E9WSC1</accession>
<evidence type="ECO:0000313" key="1">
    <source>
        <dbReference type="EMBL" id="JAH93314.1"/>
    </source>
</evidence>
<proteinExistence type="predicted"/>